<dbReference type="InterPro" id="IPR050483">
    <property type="entry name" value="CoA-transferase_III_domain"/>
</dbReference>
<sequence length="392" mass="43236">MFDSLKILEIGNGIAAPYCGKLMSIMGAEVIKIESMDGDGSRRMGPFPKNEFSTDSSGLFIALNNGKKSVSVDIDSNSGETDLTKLIQSADIVIESNVFNALENKTYSYPVLSRCNSGIIHLAITDFGSWGSRKNWKSSDLSLFHMSGNAHGMIGPVDNPDVDPPIRAGGYQAEFVSGLTACTALMMAIFRRNMTGLGGYLEVSKYEAMVTQTIAGLANMAFGGSAPERDLRKVKEASIGGMVGAIGGVLPTVDGYITISPREDDQWLRWVELMGSPSWSQQERFSTRSGRQQNYEPLWEYISEWTRNYSKHEISKWGQENHIPCFPVNTVDDLFGDEQFSYRKFFVETDHPIFGTLKIPGVPYKLSEMDLHLIGSPAPFLGQHNKDLLGHS</sequence>
<dbReference type="PANTHER" id="PTHR48207">
    <property type="entry name" value="SUCCINATE--HYDROXYMETHYLGLUTARATE COA-TRANSFERASE"/>
    <property type="match status" value="1"/>
</dbReference>
<dbReference type="InterPro" id="IPR003673">
    <property type="entry name" value="CoA-Trfase_fam_III"/>
</dbReference>
<proteinExistence type="predicted"/>
<gene>
    <name evidence="2" type="ORF">METZ01_LOCUS98264</name>
</gene>
<dbReference type="PANTHER" id="PTHR48207:SF3">
    <property type="entry name" value="SUCCINATE--HYDROXYMETHYLGLUTARATE COA-TRANSFERASE"/>
    <property type="match status" value="1"/>
</dbReference>
<dbReference type="Gene3D" id="3.30.1540.10">
    <property type="entry name" value="formyl-coa transferase, domain 3"/>
    <property type="match status" value="1"/>
</dbReference>
<evidence type="ECO:0008006" key="3">
    <source>
        <dbReference type="Google" id="ProtNLM"/>
    </source>
</evidence>
<name>A0A381VYN6_9ZZZZ</name>
<dbReference type="Gene3D" id="3.40.50.10540">
    <property type="entry name" value="Crotonobetainyl-coa:carnitine coa-transferase, domain 1"/>
    <property type="match status" value="1"/>
</dbReference>
<evidence type="ECO:0000313" key="2">
    <source>
        <dbReference type="EMBL" id="SVA45410.1"/>
    </source>
</evidence>
<dbReference type="SUPFAM" id="SSF89796">
    <property type="entry name" value="CoA-transferase family III (CaiB/BaiF)"/>
    <property type="match status" value="1"/>
</dbReference>
<keyword evidence="1" id="KW-0808">Transferase</keyword>
<protein>
    <recommendedName>
        <fullName evidence="3">CoA transferase</fullName>
    </recommendedName>
</protein>
<reference evidence="2" key="1">
    <citation type="submission" date="2018-05" db="EMBL/GenBank/DDBJ databases">
        <authorList>
            <person name="Lanie J.A."/>
            <person name="Ng W.-L."/>
            <person name="Kazmierczak K.M."/>
            <person name="Andrzejewski T.M."/>
            <person name="Davidsen T.M."/>
            <person name="Wayne K.J."/>
            <person name="Tettelin H."/>
            <person name="Glass J.I."/>
            <person name="Rusch D."/>
            <person name="Podicherti R."/>
            <person name="Tsui H.-C.T."/>
            <person name="Winkler M.E."/>
        </authorList>
    </citation>
    <scope>NUCLEOTIDE SEQUENCE</scope>
</reference>
<dbReference type="AlphaFoldDB" id="A0A381VYN6"/>
<dbReference type="InterPro" id="IPR023606">
    <property type="entry name" value="CoA-Trfase_III_dom_1_sf"/>
</dbReference>
<dbReference type="GO" id="GO:0008410">
    <property type="term" value="F:CoA-transferase activity"/>
    <property type="evidence" value="ECO:0007669"/>
    <property type="project" value="TreeGrafter"/>
</dbReference>
<dbReference type="EMBL" id="UINC01010187">
    <property type="protein sequence ID" value="SVA45410.1"/>
    <property type="molecule type" value="Genomic_DNA"/>
</dbReference>
<dbReference type="Pfam" id="PF02515">
    <property type="entry name" value="CoA_transf_3"/>
    <property type="match status" value="1"/>
</dbReference>
<accession>A0A381VYN6</accession>
<organism evidence="2">
    <name type="scientific">marine metagenome</name>
    <dbReference type="NCBI Taxonomy" id="408172"/>
    <lineage>
        <taxon>unclassified sequences</taxon>
        <taxon>metagenomes</taxon>
        <taxon>ecological metagenomes</taxon>
    </lineage>
</organism>
<evidence type="ECO:0000256" key="1">
    <source>
        <dbReference type="ARBA" id="ARBA00022679"/>
    </source>
</evidence>
<dbReference type="InterPro" id="IPR044855">
    <property type="entry name" value="CoA-Trfase_III_dom3_sf"/>
</dbReference>